<dbReference type="Proteomes" id="UP000316598">
    <property type="component" value="Unassembled WGS sequence"/>
</dbReference>
<evidence type="ECO:0000256" key="11">
    <source>
        <dbReference type="SAM" id="Coils"/>
    </source>
</evidence>
<evidence type="ECO:0000256" key="8">
    <source>
        <dbReference type="ARBA" id="ARBA00023012"/>
    </source>
</evidence>
<reference evidence="16 17" key="1">
    <citation type="submission" date="2019-02" db="EMBL/GenBank/DDBJ databases">
        <title>Deep-cultivation of Planctomycetes and their phenomic and genomic characterization uncovers novel biology.</title>
        <authorList>
            <person name="Wiegand S."/>
            <person name="Jogler M."/>
            <person name="Boedeker C."/>
            <person name="Pinto D."/>
            <person name="Vollmers J."/>
            <person name="Rivas-Marin E."/>
            <person name="Kohn T."/>
            <person name="Peeters S.H."/>
            <person name="Heuer A."/>
            <person name="Rast P."/>
            <person name="Oberbeckmann S."/>
            <person name="Bunk B."/>
            <person name="Jeske O."/>
            <person name="Meyerdierks A."/>
            <person name="Storesund J.E."/>
            <person name="Kallscheuer N."/>
            <person name="Luecker S."/>
            <person name="Lage O.M."/>
            <person name="Pohl T."/>
            <person name="Merkel B.J."/>
            <person name="Hornburger P."/>
            <person name="Mueller R.-W."/>
            <person name="Bruemmer F."/>
            <person name="Labrenz M."/>
            <person name="Spormann A.M."/>
            <person name="Op Den Camp H."/>
            <person name="Overmann J."/>
            <person name="Amann R."/>
            <person name="Jetten M.S.M."/>
            <person name="Mascher T."/>
            <person name="Medema M.H."/>
            <person name="Devos D.P."/>
            <person name="Kaster A.-K."/>
            <person name="Ovreas L."/>
            <person name="Rohde M."/>
            <person name="Galperin M.Y."/>
            <person name="Jogler C."/>
        </authorList>
    </citation>
    <scope>NUCLEOTIDE SEQUENCE [LARGE SCALE GENOMIC DNA]</scope>
    <source>
        <strain evidence="16 17">Pla22</strain>
    </source>
</reference>
<dbReference type="EC" id="2.7.13.3" evidence="2"/>
<dbReference type="SMART" id="SM00388">
    <property type="entry name" value="HisKA"/>
    <property type="match status" value="1"/>
</dbReference>
<feature type="domain" description="Histidine kinase" evidence="13">
    <location>
        <begin position="324"/>
        <end position="535"/>
    </location>
</feature>
<dbReference type="SMART" id="SM00091">
    <property type="entry name" value="PAS"/>
    <property type="match status" value="2"/>
</dbReference>
<dbReference type="InterPro" id="IPR001610">
    <property type="entry name" value="PAC"/>
</dbReference>
<evidence type="ECO:0000256" key="1">
    <source>
        <dbReference type="ARBA" id="ARBA00000085"/>
    </source>
</evidence>
<evidence type="ECO:0000259" key="15">
    <source>
        <dbReference type="PROSITE" id="PS50113"/>
    </source>
</evidence>
<dbReference type="Pfam" id="PF02518">
    <property type="entry name" value="HATPase_c"/>
    <property type="match status" value="1"/>
</dbReference>
<evidence type="ECO:0000256" key="9">
    <source>
        <dbReference type="ARBA" id="ARBA00059827"/>
    </source>
</evidence>
<dbReference type="Pfam" id="PF13426">
    <property type="entry name" value="PAS_9"/>
    <property type="match status" value="1"/>
</dbReference>
<dbReference type="InterPro" id="IPR005467">
    <property type="entry name" value="His_kinase_dom"/>
</dbReference>
<dbReference type="FunFam" id="3.30.450.20:FF:000060">
    <property type="entry name" value="Sensor protein FixL"/>
    <property type="match status" value="1"/>
</dbReference>
<keyword evidence="5" id="KW-0547">Nucleotide-binding</keyword>
<dbReference type="EMBL" id="SJPI01000002">
    <property type="protein sequence ID" value="TWT51233.1"/>
    <property type="molecule type" value="Genomic_DNA"/>
</dbReference>
<evidence type="ECO:0000256" key="7">
    <source>
        <dbReference type="ARBA" id="ARBA00022840"/>
    </source>
</evidence>
<keyword evidence="7" id="KW-0067">ATP-binding</keyword>
<proteinExistence type="predicted"/>
<evidence type="ECO:0000256" key="4">
    <source>
        <dbReference type="ARBA" id="ARBA00022679"/>
    </source>
</evidence>
<evidence type="ECO:0000259" key="13">
    <source>
        <dbReference type="PROSITE" id="PS50109"/>
    </source>
</evidence>
<dbReference type="CDD" id="cd00130">
    <property type="entry name" value="PAS"/>
    <property type="match status" value="2"/>
</dbReference>
<dbReference type="CDD" id="cd00082">
    <property type="entry name" value="HisKA"/>
    <property type="match status" value="1"/>
</dbReference>
<accession>A0A5C5WMJ7</accession>
<keyword evidence="4 16" id="KW-0808">Transferase</keyword>
<dbReference type="SUPFAM" id="SSF47384">
    <property type="entry name" value="Homodimeric domain of signal transducing histidine kinase"/>
    <property type="match status" value="1"/>
</dbReference>
<sequence length="550" mass="60087">MKKSKPFHDHGAGEPDPGDPSSDDPKVHAAQANVGDTGDPRRLAELKAILDNAVDAIITINERGLIESVNPATTTMFGYVPDELMGRNISMLMPEPYRHQHDGYLDNYARTHERKIIGIGREVVAMRKDGSVFPIDLAVSESNAAGRKFFTGMIRDLSDRRRIESQLRVSARALTAARQGICVLDARQPNFPIESANPALTQITGHSSSWLLGKSISAILGGDSDMSLSGINDAMVRGESASLVLRCQHATGRAYWGQVDVSPVHDDDDVLTHYVVLVADVTDQQERQAWLEREVRERTRELEAAQAKLVQQERLAVLGRISGSIAHEIRNPLNAIKTSAYYLINARQASEEKQLEHLRRIDRQVSLINNVVSVLSDGARMPQPNRDPAVVQALIDDAISTIEIASTIQVKRELSGDLMPVVVDANQIAIVFRNLLRNARDAMSGGGTITIQANNVEGSDGEIHQVLISIGDTGTGIAEESLPMICEPLYTTKPHGMGLGLSISYSIIENNRGVITVDSKVGTGTTFRIWLPTREIESSESSSQSSEDDQ</sequence>
<dbReference type="SUPFAM" id="SSF55874">
    <property type="entry name" value="ATPase domain of HSP90 chaperone/DNA topoisomerase II/histidine kinase"/>
    <property type="match status" value="1"/>
</dbReference>
<name>A0A5C5WMJ7_9BACT</name>
<dbReference type="GO" id="GO:0006355">
    <property type="term" value="P:regulation of DNA-templated transcription"/>
    <property type="evidence" value="ECO:0007669"/>
    <property type="project" value="InterPro"/>
</dbReference>
<dbReference type="InterPro" id="IPR003661">
    <property type="entry name" value="HisK_dim/P_dom"/>
</dbReference>
<dbReference type="Pfam" id="PF00512">
    <property type="entry name" value="HisKA"/>
    <property type="match status" value="1"/>
</dbReference>
<dbReference type="PROSITE" id="PS50109">
    <property type="entry name" value="HIS_KIN"/>
    <property type="match status" value="1"/>
</dbReference>
<dbReference type="SUPFAM" id="SSF55785">
    <property type="entry name" value="PYP-like sensor domain (PAS domain)"/>
    <property type="match status" value="2"/>
</dbReference>
<dbReference type="InterPro" id="IPR003594">
    <property type="entry name" value="HATPase_dom"/>
</dbReference>
<dbReference type="PANTHER" id="PTHR43065:SF10">
    <property type="entry name" value="PEROXIDE STRESS-ACTIVATED HISTIDINE KINASE MAK3"/>
    <property type="match status" value="1"/>
</dbReference>
<dbReference type="Pfam" id="PF00989">
    <property type="entry name" value="PAS"/>
    <property type="match status" value="1"/>
</dbReference>
<dbReference type="Gene3D" id="3.30.565.10">
    <property type="entry name" value="Histidine kinase-like ATPase, C-terminal domain"/>
    <property type="match status" value="1"/>
</dbReference>
<protein>
    <recommendedName>
        <fullName evidence="10">Sensor protein FixL</fullName>
        <ecNumber evidence="2">2.7.13.3</ecNumber>
    </recommendedName>
</protein>
<dbReference type="SMART" id="SM00387">
    <property type="entry name" value="HATPase_c"/>
    <property type="match status" value="1"/>
</dbReference>
<evidence type="ECO:0000313" key="16">
    <source>
        <dbReference type="EMBL" id="TWT51233.1"/>
    </source>
</evidence>
<evidence type="ECO:0000313" key="17">
    <source>
        <dbReference type="Proteomes" id="UP000316598"/>
    </source>
</evidence>
<keyword evidence="17" id="KW-1185">Reference proteome</keyword>
<evidence type="ECO:0000256" key="2">
    <source>
        <dbReference type="ARBA" id="ARBA00012438"/>
    </source>
</evidence>
<evidence type="ECO:0000256" key="10">
    <source>
        <dbReference type="ARBA" id="ARBA00070616"/>
    </source>
</evidence>
<evidence type="ECO:0000256" key="3">
    <source>
        <dbReference type="ARBA" id="ARBA00022553"/>
    </source>
</evidence>
<dbReference type="InterPro" id="IPR004358">
    <property type="entry name" value="Sig_transdc_His_kin-like_C"/>
</dbReference>
<dbReference type="InterPro" id="IPR013767">
    <property type="entry name" value="PAS_fold"/>
</dbReference>
<keyword evidence="8" id="KW-0902">Two-component regulatory system</keyword>
<keyword evidence="3" id="KW-0597">Phosphoprotein</keyword>
<evidence type="ECO:0000259" key="14">
    <source>
        <dbReference type="PROSITE" id="PS50112"/>
    </source>
</evidence>
<dbReference type="GO" id="GO:0000155">
    <property type="term" value="F:phosphorelay sensor kinase activity"/>
    <property type="evidence" value="ECO:0007669"/>
    <property type="project" value="InterPro"/>
</dbReference>
<organism evidence="16 17">
    <name type="scientific">Rubripirellula amarantea</name>
    <dbReference type="NCBI Taxonomy" id="2527999"/>
    <lineage>
        <taxon>Bacteria</taxon>
        <taxon>Pseudomonadati</taxon>
        <taxon>Planctomycetota</taxon>
        <taxon>Planctomycetia</taxon>
        <taxon>Pirellulales</taxon>
        <taxon>Pirellulaceae</taxon>
        <taxon>Rubripirellula</taxon>
    </lineage>
</organism>
<dbReference type="RefSeq" id="WP_146516320.1">
    <property type="nucleotide sequence ID" value="NZ_SJPI01000002.1"/>
</dbReference>
<feature type="region of interest" description="Disordered" evidence="12">
    <location>
        <begin position="1"/>
        <end position="38"/>
    </location>
</feature>
<dbReference type="PANTHER" id="PTHR43065">
    <property type="entry name" value="SENSOR HISTIDINE KINASE"/>
    <property type="match status" value="1"/>
</dbReference>
<dbReference type="Gene3D" id="1.10.287.130">
    <property type="match status" value="1"/>
</dbReference>
<feature type="domain" description="PAC" evidence="15">
    <location>
        <begin position="241"/>
        <end position="293"/>
    </location>
</feature>
<feature type="domain" description="PAS" evidence="14">
    <location>
        <begin position="42"/>
        <end position="95"/>
    </location>
</feature>
<dbReference type="AlphaFoldDB" id="A0A5C5WMJ7"/>
<keyword evidence="6 16" id="KW-0418">Kinase</keyword>
<evidence type="ECO:0000256" key="12">
    <source>
        <dbReference type="SAM" id="MobiDB-lite"/>
    </source>
</evidence>
<dbReference type="NCBIfam" id="TIGR00229">
    <property type="entry name" value="sensory_box"/>
    <property type="match status" value="2"/>
</dbReference>
<dbReference type="SMART" id="SM00086">
    <property type="entry name" value="PAC"/>
    <property type="match status" value="2"/>
</dbReference>
<comment type="caution">
    <text evidence="16">The sequence shown here is derived from an EMBL/GenBank/DDBJ whole genome shotgun (WGS) entry which is preliminary data.</text>
</comment>
<comment type="catalytic activity">
    <reaction evidence="1">
        <text>ATP + protein L-histidine = ADP + protein N-phospho-L-histidine.</text>
        <dbReference type="EC" id="2.7.13.3"/>
    </reaction>
</comment>
<dbReference type="OrthoDB" id="236031at2"/>
<dbReference type="InterPro" id="IPR000700">
    <property type="entry name" value="PAS-assoc_C"/>
</dbReference>
<evidence type="ECO:0000256" key="6">
    <source>
        <dbReference type="ARBA" id="ARBA00022777"/>
    </source>
</evidence>
<evidence type="ECO:0000256" key="5">
    <source>
        <dbReference type="ARBA" id="ARBA00022741"/>
    </source>
</evidence>
<dbReference type="GO" id="GO:0005524">
    <property type="term" value="F:ATP binding"/>
    <property type="evidence" value="ECO:0007669"/>
    <property type="project" value="UniProtKB-KW"/>
</dbReference>
<keyword evidence="11" id="KW-0175">Coiled coil</keyword>
<dbReference type="PRINTS" id="PR00344">
    <property type="entry name" value="BCTRLSENSOR"/>
</dbReference>
<dbReference type="InterPro" id="IPR036097">
    <property type="entry name" value="HisK_dim/P_sf"/>
</dbReference>
<feature type="coiled-coil region" evidence="11">
    <location>
        <begin position="288"/>
        <end position="315"/>
    </location>
</feature>
<feature type="domain" description="PAC" evidence="15">
    <location>
        <begin position="119"/>
        <end position="169"/>
    </location>
</feature>
<comment type="function">
    <text evidence="9">Putative oxygen sensor; modulates the activity of FixJ, a transcriptional activator of nitrogen fixation fixK gene. FixL probably acts as a kinase that phosphorylates FixJ.</text>
</comment>
<dbReference type="Gene3D" id="3.30.450.20">
    <property type="entry name" value="PAS domain"/>
    <property type="match status" value="2"/>
</dbReference>
<gene>
    <name evidence="16" type="primary">kinE_3</name>
    <name evidence="16" type="ORF">Pla22_40100</name>
</gene>
<dbReference type="InterPro" id="IPR035965">
    <property type="entry name" value="PAS-like_dom_sf"/>
</dbReference>
<feature type="compositionally biased region" description="Basic and acidic residues" evidence="12">
    <location>
        <begin position="1"/>
        <end position="13"/>
    </location>
</feature>
<dbReference type="InterPro" id="IPR000014">
    <property type="entry name" value="PAS"/>
</dbReference>
<dbReference type="InterPro" id="IPR036890">
    <property type="entry name" value="HATPase_C_sf"/>
</dbReference>
<dbReference type="PROSITE" id="PS50113">
    <property type="entry name" value="PAC"/>
    <property type="match status" value="2"/>
</dbReference>
<dbReference type="PROSITE" id="PS50112">
    <property type="entry name" value="PAS"/>
    <property type="match status" value="1"/>
</dbReference>